<proteinExistence type="predicted"/>
<reference evidence="3" key="1">
    <citation type="submission" date="2014-03" db="EMBL/GenBank/DDBJ databases">
        <authorList>
            <person name="Aksoy S."/>
            <person name="Warren W."/>
            <person name="Wilson R.K."/>
        </authorList>
    </citation>
    <scope>NUCLEOTIDE SEQUENCE [LARGE SCALE GENOMIC DNA]</scope>
    <source>
        <strain evidence="3">IAEA</strain>
    </source>
</reference>
<keyword evidence="1" id="KW-0175">Coiled coil</keyword>
<feature type="coiled-coil region" evidence="1">
    <location>
        <begin position="203"/>
        <end position="230"/>
    </location>
</feature>
<dbReference type="EnsemblMetazoa" id="GBRI039398-RA">
    <property type="protein sequence ID" value="GBRI039398-PA"/>
    <property type="gene ID" value="GBRI039398"/>
</dbReference>
<reference evidence="2" key="2">
    <citation type="submission" date="2020-05" db="UniProtKB">
        <authorList>
            <consortium name="EnsemblMetazoa"/>
        </authorList>
    </citation>
    <scope>IDENTIFICATION</scope>
    <source>
        <strain evidence="2">IAEA</strain>
    </source>
</reference>
<dbReference type="AlphaFoldDB" id="A0A1A9X069"/>
<feature type="coiled-coil region" evidence="1">
    <location>
        <begin position="7"/>
        <end position="55"/>
    </location>
</feature>
<organism evidence="2 3">
    <name type="scientific">Glossina brevipalpis</name>
    <dbReference type="NCBI Taxonomy" id="37001"/>
    <lineage>
        <taxon>Eukaryota</taxon>
        <taxon>Metazoa</taxon>
        <taxon>Ecdysozoa</taxon>
        <taxon>Arthropoda</taxon>
        <taxon>Hexapoda</taxon>
        <taxon>Insecta</taxon>
        <taxon>Pterygota</taxon>
        <taxon>Neoptera</taxon>
        <taxon>Endopterygota</taxon>
        <taxon>Diptera</taxon>
        <taxon>Brachycera</taxon>
        <taxon>Muscomorpha</taxon>
        <taxon>Hippoboscoidea</taxon>
        <taxon>Glossinidae</taxon>
        <taxon>Glossina</taxon>
    </lineage>
</organism>
<evidence type="ECO:0000313" key="3">
    <source>
        <dbReference type="Proteomes" id="UP000091820"/>
    </source>
</evidence>
<protein>
    <submittedName>
        <fullName evidence="2">Uncharacterized protein</fullName>
    </submittedName>
</protein>
<keyword evidence="3" id="KW-1185">Reference proteome</keyword>
<accession>A0A1A9X069</accession>
<name>A0A1A9X069_9MUSC</name>
<evidence type="ECO:0000313" key="2">
    <source>
        <dbReference type="EnsemblMetazoa" id="GBRI039398-PA"/>
    </source>
</evidence>
<evidence type="ECO:0000256" key="1">
    <source>
        <dbReference type="SAM" id="Coils"/>
    </source>
</evidence>
<dbReference type="Proteomes" id="UP000091820">
    <property type="component" value="Unassembled WGS sequence"/>
</dbReference>
<dbReference type="VEuPathDB" id="VectorBase:GBRI039398"/>
<sequence length="679" mass="78255">MSYYKIILELIENMVQKDDELEEILKRTEILYRENIELKEQVKESERKLEEIRLRSHTIDYMLFNYKSATALINPANQDMTPYIRLKRNLEKIDFSKILRADLIDIERTYREEWQKMQAQFVRQSAWREKMEQRHIVQEYYRANTSLNKAKQIFEETKESLQKSLQESQNMTNAAYAKRSMLIVALIDGSKELRSAQEEHYNLIIYKNNYERLQKRKLELQKELNKLSVSSLNKDFGTSFGFSLQGQFRIPEFPSFTNILQNLSPSTDNKIVSLSTITILQTPQASSSTGGPTNCKKIDKHVHFKKPITDVTLPDSLDSVDIISESSVEFEKPMADERIVNRMNSVDTIEVRRKQYDIAEKLTATEEKQGEKSDEKNEDSINLKNSEEKHIYAVPDAESGKDITDIIVKNRLSSVDTISESSVDCRKTMTNKIVKNRLSSVDTISESSVVLKHPKVFNRFMSHLNSVDTIPESSVELKSSMAYKRRLSHLNSMDTISESSIEIRRDESYIVKKFTVRKENLGEKSDKKNEDAINLKNSVEKRICSSKPKIKVPEKVIGKPRNIVNEMKISTDKCPVDIKKSKTKTENELPSSSNQSAKDSSKSILLDFDEYLKTSVGFLSERDSVDDEKSLKKEKKNDDFFFSNETVANSEVVDFNVTSGGFDLDSSDDNDDNSNKNFL</sequence>